<name>A0A4Y4D241_ZOORA</name>
<feature type="binding site" evidence="1">
    <location>
        <position position="281"/>
    </location>
    <ligand>
        <name>Mg(2+)</name>
        <dbReference type="ChEBI" id="CHEBI:18420"/>
        <label>1</label>
    </ligand>
</feature>
<dbReference type="Gene3D" id="1.10.4080.10">
    <property type="entry name" value="ADP-ribosylation/Crystallin J1"/>
    <property type="match status" value="1"/>
</dbReference>
<gene>
    <name evidence="2" type="ORF">ZRA01_38770</name>
</gene>
<evidence type="ECO:0000256" key="1">
    <source>
        <dbReference type="PIRSR" id="PIRSR605502-1"/>
    </source>
</evidence>
<dbReference type="RefSeq" id="WP_141355121.1">
    <property type="nucleotide sequence ID" value="NZ_BJNV01000136.1"/>
</dbReference>
<dbReference type="PANTHER" id="PTHR16222">
    <property type="entry name" value="ADP-RIBOSYLGLYCOHYDROLASE"/>
    <property type="match status" value="1"/>
</dbReference>
<keyword evidence="1" id="KW-0479">Metal-binding</keyword>
<dbReference type="GO" id="GO:0046872">
    <property type="term" value="F:metal ion binding"/>
    <property type="evidence" value="ECO:0007669"/>
    <property type="project" value="UniProtKB-KW"/>
</dbReference>
<dbReference type="Proteomes" id="UP000318422">
    <property type="component" value="Unassembled WGS sequence"/>
</dbReference>
<feature type="binding site" evidence="1">
    <location>
        <position position="284"/>
    </location>
    <ligand>
        <name>Mg(2+)</name>
        <dbReference type="ChEBI" id="CHEBI:18420"/>
        <label>1</label>
    </ligand>
</feature>
<organism evidence="2 3">
    <name type="scientific">Zoogloea ramigera</name>
    <dbReference type="NCBI Taxonomy" id="350"/>
    <lineage>
        <taxon>Bacteria</taxon>
        <taxon>Pseudomonadati</taxon>
        <taxon>Pseudomonadota</taxon>
        <taxon>Betaproteobacteria</taxon>
        <taxon>Rhodocyclales</taxon>
        <taxon>Zoogloeaceae</taxon>
        <taxon>Zoogloea</taxon>
    </lineage>
</organism>
<dbReference type="GO" id="GO:0016787">
    <property type="term" value="F:hydrolase activity"/>
    <property type="evidence" value="ECO:0007669"/>
    <property type="project" value="UniProtKB-KW"/>
</dbReference>
<dbReference type="EMBL" id="BJNV01000136">
    <property type="protein sequence ID" value="GEC97804.1"/>
    <property type="molecule type" value="Genomic_DNA"/>
</dbReference>
<dbReference type="InterPro" id="IPR005502">
    <property type="entry name" value="Ribosyl_crysJ1"/>
</dbReference>
<dbReference type="SUPFAM" id="SSF101478">
    <property type="entry name" value="ADP-ribosylglycohydrolase"/>
    <property type="match status" value="1"/>
</dbReference>
<keyword evidence="3" id="KW-1185">Reference proteome</keyword>
<comment type="cofactor">
    <cofactor evidence="1">
        <name>Mg(2+)</name>
        <dbReference type="ChEBI" id="CHEBI:18420"/>
    </cofactor>
    <text evidence="1">Binds 2 magnesium ions per subunit.</text>
</comment>
<feature type="binding site" evidence="1">
    <location>
        <position position="78"/>
    </location>
    <ligand>
        <name>Mg(2+)</name>
        <dbReference type="ChEBI" id="CHEBI:18420"/>
        <label>1</label>
    </ligand>
</feature>
<dbReference type="Pfam" id="PF03747">
    <property type="entry name" value="ADP_ribosyl_GH"/>
    <property type="match status" value="1"/>
</dbReference>
<sequence length="321" mass="34538">MKTDNTAHTVRPLPQGRIIDDCRHDLDMGAVLGALIGDAAGATLEFLGRQPTAVEVEQALGMCGGGIWNTAPGQVTDDGELTLALLQALAGQPRYDVNRAARAYRLWYLSDPFDIGNATTNALEEGDPDSPDLAELIARRASMFNSESKANGSLMRATPLGVWSARVTLEEAVDAARADARLTHPNPSCQWSTTAYVVAIRHLMLNVDDHRGAFEAARSILPTGEGDEVRGWLEDAEAGQLPPFHPQAGFVKIAFTHAFHHLLRCTPHVQALRETLSGGGDTDTNACIVGGLLGALWGEKGLAEEMRKIVLELTTNSTKKR</sequence>
<feature type="binding site" evidence="1">
    <location>
        <position position="283"/>
    </location>
    <ligand>
        <name>Mg(2+)</name>
        <dbReference type="ChEBI" id="CHEBI:18420"/>
        <label>1</label>
    </ligand>
</feature>
<keyword evidence="1" id="KW-0460">Magnesium</keyword>
<protein>
    <submittedName>
        <fullName evidence="2">Ribosylglycohydrolase</fullName>
    </submittedName>
</protein>
<feature type="binding site" evidence="1">
    <location>
        <position position="77"/>
    </location>
    <ligand>
        <name>Mg(2+)</name>
        <dbReference type="ChEBI" id="CHEBI:18420"/>
        <label>1</label>
    </ligand>
</feature>
<dbReference type="AlphaFoldDB" id="A0A4Y4D241"/>
<dbReference type="InterPro" id="IPR050792">
    <property type="entry name" value="ADP-ribosylglycohydrolase"/>
</dbReference>
<evidence type="ECO:0000313" key="2">
    <source>
        <dbReference type="EMBL" id="GEC97804.1"/>
    </source>
</evidence>
<proteinExistence type="predicted"/>
<feature type="binding site" evidence="1">
    <location>
        <position position="76"/>
    </location>
    <ligand>
        <name>Mg(2+)</name>
        <dbReference type="ChEBI" id="CHEBI:18420"/>
        <label>1</label>
    </ligand>
</feature>
<dbReference type="PANTHER" id="PTHR16222:SF35">
    <property type="entry name" value="ADP-RIBOSYLGLYCOHYDROLASE"/>
    <property type="match status" value="1"/>
</dbReference>
<dbReference type="OrthoDB" id="9798107at2"/>
<keyword evidence="2" id="KW-0378">Hydrolase</keyword>
<accession>A0A4Y4D241</accession>
<evidence type="ECO:0000313" key="3">
    <source>
        <dbReference type="Proteomes" id="UP000318422"/>
    </source>
</evidence>
<dbReference type="InterPro" id="IPR036705">
    <property type="entry name" value="Ribosyl_crysJ1_sf"/>
</dbReference>
<reference evidence="2 3" key="1">
    <citation type="submission" date="2019-06" db="EMBL/GenBank/DDBJ databases">
        <title>Whole genome shotgun sequence of Zoogloea ramigera NBRC 15342.</title>
        <authorList>
            <person name="Hosoyama A."/>
            <person name="Uohara A."/>
            <person name="Ohji S."/>
            <person name="Ichikawa N."/>
        </authorList>
    </citation>
    <scope>NUCLEOTIDE SEQUENCE [LARGE SCALE GENOMIC DNA]</scope>
    <source>
        <strain evidence="2 3">NBRC 15342</strain>
    </source>
</reference>
<comment type="caution">
    <text evidence="2">The sequence shown here is derived from an EMBL/GenBank/DDBJ whole genome shotgun (WGS) entry which is preliminary data.</text>
</comment>